<dbReference type="AlphaFoldDB" id="A0AAV4WLX2"/>
<name>A0AAV4WLX2_9ARAC</name>
<dbReference type="Proteomes" id="UP001054837">
    <property type="component" value="Unassembled WGS sequence"/>
</dbReference>
<keyword evidence="2" id="KW-1185">Reference proteome</keyword>
<evidence type="ECO:0000313" key="1">
    <source>
        <dbReference type="EMBL" id="GIY83812.1"/>
    </source>
</evidence>
<sequence>MIGIKRLVLNIFVVFFLIFTSGHFALAASSSQELPEKDLETIKVEFTKPVIEALLRFNGFHRKFGVPYLYVKTAITYVAEIAKATGYSPMFDDNDGVEEFALKHLLRMVLPSSPVYCDDVNCIATTIGDILAEIITESGYMTAQVSDHVIKMYAGNLAGNILWRLSRLPDPDSHMSSSLKDSSPELINNYANLLRFLSLGINNSTHIVKFCHGRGIDDETSVILSSAVCGSKFLGFKLGLSDDLSSSMLKSYVHAKKVLPSHLESSLSSLLISSIVAETITFNMIKQGYLKGHEDVEDISKDILKMILLGITSSKMKFNYSNAFLRYSLTGNKKVSDVQQSILKTISDILTESETFNALFKTTQIPFRKLEAYASSMAGGISHSKFLNMSEEQVKTIMAVPLTRTLLSIARSGGEDSSQDSVKIFSDKISKTITEILSEQRLLDFNQDYTLLENTFRQITQNMLQPLEVFVYKTNSQSKIEALNTPVNGHIQETILEKVTPRSNFFSSIWSGPDF</sequence>
<proteinExistence type="predicted"/>
<comment type="caution">
    <text evidence="1">The sequence shown here is derived from an EMBL/GenBank/DDBJ whole genome shotgun (WGS) entry which is preliminary data.</text>
</comment>
<organism evidence="1 2">
    <name type="scientific">Caerostris darwini</name>
    <dbReference type="NCBI Taxonomy" id="1538125"/>
    <lineage>
        <taxon>Eukaryota</taxon>
        <taxon>Metazoa</taxon>
        <taxon>Ecdysozoa</taxon>
        <taxon>Arthropoda</taxon>
        <taxon>Chelicerata</taxon>
        <taxon>Arachnida</taxon>
        <taxon>Araneae</taxon>
        <taxon>Araneomorphae</taxon>
        <taxon>Entelegynae</taxon>
        <taxon>Araneoidea</taxon>
        <taxon>Araneidae</taxon>
        <taxon>Caerostris</taxon>
    </lineage>
</organism>
<reference evidence="1 2" key="1">
    <citation type="submission" date="2021-06" db="EMBL/GenBank/DDBJ databases">
        <title>Caerostris darwini draft genome.</title>
        <authorList>
            <person name="Kono N."/>
            <person name="Arakawa K."/>
        </authorList>
    </citation>
    <scope>NUCLEOTIDE SEQUENCE [LARGE SCALE GENOMIC DNA]</scope>
</reference>
<accession>A0AAV4WLX2</accession>
<gene>
    <name evidence="1" type="primary">AVEN_186026_1</name>
    <name evidence="1" type="ORF">CDAR_576741</name>
</gene>
<dbReference type="EMBL" id="BPLQ01014865">
    <property type="protein sequence ID" value="GIY83812.1"/>
    <property type="molecule type" value="Genomic_DNA"/>
</dbReference>
<evidence type="ECO:0000313" key="2">
    <source>
        <dbReference type="Proteomes" id="UP001054837"/>
    </source>
</evidence>
<protein>
    <submittedName>
        <fullName evidence="1">Uncharacterized protein</fullName>
    </submittedName>
</protein>